<feature type="signal peptide" evidence="10">
    <location>
        <begin position="1"/>
        <end position="28"/>
    </location>
</feature>
<proteinExistence type="inferred from homology"/>
<dbReference type="PROSITE" id="PS51257">
    <property type="entry name" value="PROKAR_LIPOPROTEIN"/>
    <property type="match status" value="1"/>
</dbReference>
<evidence type="ECO:0000256" key="10">
    <source>
        <dbReference type="SAM" id="SignalP"/>
    </source>
</evidence>
<dbReference type="RefSeq" id="XP_020095960.1">
    <property type="nucleotide sequence ID" value="XM_020240371.1"/>
</dbReference>
<evidence type="ECO:0000313" key="12">
    <source>
        <dbReference type="Proteomes" id="UP000515123"/>
    </source>
</evidence>
<dbReference type="AlphaFoldDB" id="A0A6P5FSB9"/>
<comment type="subcellular location">
    <subcellularLocation>
        <location evidence="1">Cell membrane</location>
        <topology evidence="1">Lipid-anchor</topology>
        <topology evidence="1">GPI-anchor</topology>
    </subcellularLocation>
</comment>
<reference evidence="12" key="1">
    <citation type="journal article" date="2015" name="Nat. Genet.">
        <title>The pineapple genome and the evolution of CAM photosynthesis.</title>
        <authorList>
            <person name="Ming R."/>
            <person name="VanBuren R."/>
            <person name="Wai C.M."/>
            <person name="Tang H."/>
            <person name="Schatz M.C."/>
            <person name="Bowers J.E."/>
            <person name="Lyons E."/>
            <person name="Wang M.L."/>
            <person name="Chen J."/>
            <person name="Biggers E."/>
            <person name="Zhang J."/>
            <person name="Huang L."/>
            <person name="Zhang L."/>
            <person name="Miao W."/>
            <person name="Zhang J."/>
            <person name="Ye Z."/>
            <person name="Miao C."/>
            <person name="Lin Z."/>
            <person name="Wang H."/>
            <person name="Zhou H."/>
            <person name="Yim W.C."/>
            <person name="Priest H.D."/>
            <person name="Zheng C."/>
            <person name="Woodhouse M."/>
            <person name="Edger P.P."/>
            <person name="Guyot R."/>
            <person name="Guo H.B."/>
            <person name="Guo H."/>
            <person name="Zheng G."/>
            <person name="Singh R."/>
            <person name="Sharma A."/>
            <person name="Min X."/>
            <person name="Zheng Y."/>
            <person name="Lee H."/>
            <person name="Gurtowski J."/>
            <person name="Sedlazeck F.J."/>
            <person name="Harkess A."/>
            <person name="McKain M.R."/>
            <person name="Liao Z."/>
            <person name="Fang J."/>
            <person name="Liu J."/>
            <person name="Zhang X."/>
            <person name="Zhang Q."/>
            <person name="Hu W."/>
            <person name="Qin Y."/>
            <person name="Wang K."/>
            <person name="Chen L.Y."/>
            <person name="Shirley N."/>
            <person name="Lin Y.R."/>
            <person name="Liu L.Y."/>
            <person name="Hernandez A.G."/>
            <person name="Wright C.L."/>
            <person name="Bulone V."/>
            <person name="Tuskan G.A."/>
            <person name="Heath K."/>
            <person name="Zee F."/>
            <person name="Moore P.H."/>
            <person name="Sunkar R."/>
            <person name="Leebens-Mack J.H."/>
            <person name="Mockler T."/>
            <person name="Bennetzen J.L."/>
            <person name="Freeling M."/>
            <person name="Sankoff D."/>
            <person name="Paterson A.H."/>
            <person name="Zhu X."/>
            <person name="Yang X."/>
            <person name="Smith J.A."/>
            <person name="Cushman J.C."/>
            <person name="Paull R.E."/>
            <person name="Yu Q."/>
        </authorList>
    </citation>
    <scope>NUCLEOTIDE SEQUENCE [LARGE SCALE GENOMIC DNA]</scope>
    <source>
        <strain evidence="12">cv. F153</strain>
    </source>
</reference>
<dbReference type="Gene3D" id="1.10.110.10">
    <property type="entry name" value="Plant lipid-transfer and hydrophobic proteins"/>
    <property type="match status" value="2"/>
</dbReference>
<reference evidence="13" key="2">
    <citation type="submission" date="2025-08" db="UniProtKB">
        <authorList>
            <consortium name="RefSeq"/>
        </authorList>
    </citation>
    <scope>IDENTIFICATION</scope>
    <source>
        <tissue evidence="13">Leaf</tissue>
    </source>
</reference>
<keyword evidence="9" id="KW-0812">Transmembrane</keyword>
<dbReference type="PRINTS" id="PR00382">
    <property type="entry name" value="LIPIDTRNSFER"/>
</dbReference>
<dbReference type="InterPro" id="IPR036312">
    <property type="entry name" value="Bifun_inhib/LTP/seed_sf"/>
</dbReference>
<keyword evidence="9" id="KW-0472">Membrane</keyword>
<keyword evidence="12" id="KW-1185">Reference proteome</keyword>
<evidence type="ECO:0000256" key="8">
    <source>
        <dbReference type="SAM" id="MobiDB-lite"/>
    </source>
</evidence>
<dbReference type="GeneID" id="109715394"/>
<evidence type="ECO:0000256" key="1">
    <source>
        <dbReference type="ARBA" id="ARBA00004609"/>
    </source>
</evidence>
<dbReference type="FunFam" id="1.10.110.10:FF:000001">
    <property type="entry name" value="Bifunctional inhibitor/lipid-transfer protein/seed storage 2S albumin superfamily protein"/>
    <property type="match status" value="1"/>
</dbReference>
<dbReference type="OrthoDB" id="911994at2759"/>
<dbReference type="GO" id="GO:0005886">
    <property type="term" value="C:plasma membrane"/>
    <property type="evidence" value="ECO:0007669"/>
    <property type="project" value="UniProtKB-SubCell"/>
</dbReference>
<keyword evidence="3" id="KW-0336">GPI-anchor</keyword>
<dbReference type="PANTHER" id="PTHR33044">
    <property type="entry name" value="BIFUNCTIONAL INHIBITOR/LIPID-TRANSFER PROTEIN/SEED STORAGE 2S ALBUMIN SUPERFAMILY PROTEIN-RELATED"/>
    <property type="match status" value="1"/>
</dbReference>
<feature type="compositionally biased region" description="Low complexity" evidence="8">
    <location>
        <begin position="328"/>
        <end position="352"/>
    </location>
</feature>
<evidence type="ECO:0000259" key="11">
    <source>
        <dbReference type="SMART" id="SM00499"/>
    </source>
</evidence>
<feature type="domain" description="Bifunctional inhibitor/plant lipid transfer protein/seed storage helical" evidence="11">
    <location>
        <begin position="250"/>
        <end position="327"/>
    </location>
</feature>
<feature type="transmembrane region" description="Helical" evidence="9">
    <location>
        <begin position="200"/>
        <end position="221"/>
    </location>
</feature>
<name>A0A6P5FSB9_ANACO</name>
<dbReference type="SMART" id="SM00499">
    <property type="entry name" value="AAI"/>
    <property type="match status" value="2"/>
</dbReference>
<dbReference type="GO" id="GO:0008289">
    <property type="term" value="F:lipid binding"/>
    <property type="evidence" value="ECO:0007669"/>
    <property type="project" value="InterPro"/>
</dbReference>
<dbReference type="Pfam" id="PF14368">
    <property type="entry name" value="LTP_2"/>
    <property type="match status" value="2"/>
</dbReference>
<dbReference type="GO" id="GO:0098552">
    <property type="term" value="C:side of membrane"/>
    <property type="evidence" value="ECO:0007669"/>
    <property type="project" value="UniProtKB-KW"/>
</dbReference>
<feature type="chain" id="PRO_5027892397" evidence="10">
    <location>
        <begin position="29"/>
        <end position="394"/>
    </location>
</feature>
<sequence>MEFIKHNVREIMLLLAVILVFGAAPISGQVASSCTSSLISSFTPCFNFLTGSTNGGGSGSPTTDCCKSLAGVITSSTSCMCLILTGNVPFGLPINRTLAISLPRICRSMSVPLQCNDVATPLPGPGSSIAFGPALPPLAPTPPQSSIPPLTTFSPPEATSPSPSSSVEPVAQSPTTGDRGVNQGQRPLVLSSSATKHSQYYLGFTALFMFVFRVVVFLCLFKMSLKMLALFLPVLAALSVVPSASAQSSCTAALVSLSPCLNYITGNESEPSSSCCSQLATVVQAEPQCLCLVLNGSASSIGIAVNQTRALGLPAACKVQTPPLSKCSTNGAPTAAPTTPSTTTPSTQNAPAVNSPPGEGGSKTVPTSAGIALQTPAPFIFSLLFAAAFASSAF</sequence>
<feature type="compositionally biased region" description="Low complexity" evidence="8">
    <location>
        <begin position="147"/>
        <end position="174"/>
    </location>
</feature>
<evidence type="ECO:0000256" key="5">
    <source>
        <dbReference type="ARBA" id="ARBA00023157"/>
    </source>
</evidence>
<feature type="transmembrane region" description="Helical" evidence="9">
    <location>
        <begin position="228"/>
        <end position="246"/>
    </location>
</feature>
<feature type="region of interest" description="Disordered" evidence="8">
    <location>
        <begin position="145"/>
        <end position="186"/>
    </location>
</feature>
<dbReference type="InterPro" id="IPR016140">
    <property type="entry name" value="Bifunc_inhib/LTP/seed_store"/>
</dbReference>
<gene>
    <name evidence="13" type="primary">LOC109715394</name>
</gene>
<dbReference type="GO" id="GO:0006869">
    <property type="term" value="P:lipid transport"/>
    <property type="evidence" value="ECO:0007669"/>
    <property type="project" value="InterPro"/>
</dbReference>
<keyword evidence="9" id="KW-1133">Transmembrane helix</keyword>
<evidence type="ECO:0000256" key="4">
    <source>
        <dbReference type="ARBA" id="ARBA00022729"/>
    </source>
</evidence>
<dbReference type="InterPro" id="IPR043325">
    <property type="entry name" value="LTSS"/>
</dbReference>
<keyword evidence="7" id="KW-0449">Lipoprotein</keyword>
<keyword evidence="5" id="KW-1015">Disulfide bond</keyword>
<keyword evidence="6" id="KW-0325">Glycoprotein</keyword>
<protein>
    <submittedName>
        <fullName evidence="13">Endochitinase A-like</fullName>
    </submittedName>
</protein>
<accession>A0A6P5FSB9</accession>
<evidence type="ECO:0000256" key="7">
    <source>
        <dbReference type="ARBA" id="ARBA00023288"/>
    </source>
</evidence>
<feature type="region of interest" description="Disordered" evidence="8">
    <location>
        <begin position="324"/>
        <end position="367"/>
    </location>
</feature>
<evidence type="ECO:0000313" key="13">
    <source>
        <dbReference type="RefSeq" id="XP_020095960.1"/>
    </source>
</evidence>
<evidence type="ECO:0000256" key="2">
    <source>
        <dbReference type="ARBA" id="ARBA00009748"/>
    </source>
</evidence>
<dbReference type="Proteomes" id="UP000515123">
    <property type="component" value="Linkage group 9"/>
</dbReference>
<evidence type="ECO:0000256" key="3">
    <source>
        <dbReference type="ARBA" id="ARBA00022622"/>
    </source>
</evidence>
<organism evidence="12 13">
    <name type="scientific">Ananas comosus</name>
    <name type="common">Pineapple</name>
    <name type="synonym">Ananas ananas</name>
    <dbReference type="NCBI Taxonomy" id="4615"/>
    <lineage>
        <taxon>Eukaryota</taxon>
        <taxon>Viridiplantae</taxon>
        <taxon>Streptophyta</taxon>
        <taxon>Embryophyta</taxon>
        <taxon>Tracheophyta</taxon>
        <taxon>Spermatophyta</taxon>
        <taxon>Magnoliopsida</taxon>
        <taxon>Liliopsida</taxon>
        <taxon>Poales</taxon>
        <taxon>Bromeliaceae</taxon>
        <taxon>Bromelioideae</taxon>
        <taxon>Ananas</taxon>
    </lineage>
</organism>
<dbReference type="InterPro" id="IPR000528">
    <property type="entry name" value="Plant_nsLTP"/>
</dbReference>
<evidence type="ECO:0000256" key="9">
    <source>
        <dbReference type="SAM" id="Phobius"/>
    </source>
</evidence>
<evidence type="ECO:0000256" key="6">
    <source>
        <dbReference type="ARBA" id="ARBA00023180"/>
    </source>
</evidence>
<comment type="similarity">
    <text evidence="2">Belongs to the plant LTP family.</text>
</comment>
<dbReference type="SUPFAM" id="SSF47699">
    <property type="entry name" value="Bifunctional inhibitor/lipid-transfer protein/seed storage 2S albumin"/>
    <property type="match status" value="2"/>
</dbReference>
<keyword evidence="4 10" id="KW-0732">Signal</keyword>
<dbReference type="CDD" id="cd00010">
    <property type="entry name" value="AAI_LTSS"/>
    <property type="match status" value="2"/>
</dbReference>
<feature type="domain" description="Bifunctional inhibitor/plant lipid transfer protein/seed storage helical" evidence="11">
    <location>
        <begin position="34"/>
        <end position="115"/>
    </location>
</feature>